<accession>A0A4S9XQA2</accession>
<keyword evidence="3 5" id="KW-1133">Transmembrane helix</keyword>
<dbReference type="FunFam" id="1.20.1250.20:FF:000286">
    <property type="entry name" value="MFS efflux transporter"/>
    <property type="match status" value="1"/>
</dbReference>
<dbReference type="Proteomes" id="UP000310039">
    <property type="component" value="Unassembled WGS sequence"/>
</dbReference>
<sequence>MSTLSERSPIELSEVVAENETSNETTASSRIDSRTLLRLLSAGFSFFVAGVNDGSLGVLIPWVIRDYGINTAILSSVYGASFLGWFTAALTNTHLSQYLDLGSILVLGAVLQVIAQALRVWSTPFGLYVTTFWLTCLGQAYQDTHANAYVAVAAKGAHRWLGFIHAMYMAGCLIGPFAASPIASSKGSTSPASPWYLFYTIPLGLGVVNVVLCLIAFSDTLRLKAKIPEPEAQNRETTAIELIKKTLGQKSFWNLSVFYFFYLGATITASGWVVEYLVNVRDGDIVAMGYVPAGFSGGALLGRLLLPEPTRRFGEKLVVSIYCIICIGLQVMFWLVPNTIAAAVAISLVGFFSGPLFATGISVGSRLFPADIRATALSLVFVFAQIGGSLFPIITGLVSSHKGVWVLQPMLVGLISATAISWLLVPQPKSSNLELHQE</sequence>
<feature type="transmembrane region" description="Helical" evidence="5">
    <location>
        <begin position="69"/>
        <end position="91"/>
    </location>
</feature>
<comment type="caution">
    <text evidence="7">The sequence shown here is derived from an EMBL/GenBank/DDBJ whole genome shotgun (WGS) entry which is preliminary data.</text>
</comment>
<feature type="domain" description="Major facilitator superfamily (MFS) profile" evidence="6">
    <location>
        <begin position="38"/>
        <end position="429"/>
    </location>
</feature>
<proteinExistence type="predicted"/>
<evidence type="ECO:0000256" key="2">
    <source>
        <dbReference type="ARBA" id="ARBA00022692"/>
    </source>
</evidence>
<dbReference type="InterPro" id="IPR051788">
    <property type="entry name" value="MFS_Transporter"/>
</dbReference>
<feature type="transmembrane region" description="Helical" evidence="5">
    <location>
        <begin position="317"/>
        <end position="336"/>
    </location>
</feature>
<feature type="transmembrane region" description="Helical" evidence="5">
    <location>
        <begin position="195"/>
        <end position="217"/>
    </location>
</feature>
<dbReference type="AlphaFoldDB" id="A0A4S9XQA2"/>
<name>A0A4S9XQA2_AURPU</name>
<feature type="transmembrane region" description="Helical" evidence="5">
    <location>
        <begin position="285"/>
        <end position="305"/>
    </location>
</feature>
<feature type="transmembrane region" description="Helical" evidence="5">
    <location>
        <begin position="39"/>
        <end position="63"/>
    </location>
</feature>
<keyword evidence="2 5" id="KW-0812">Transmembrane</keyword>
<evidence type="ECO:0000256" key="4">
    <source>
        <dbReference type="ARBA" id="ARBA00023136"/>
    </source>
</evidence>
<dbReference type="Pfam" id="PF07690">
    <property type="entry name" value="MFS_1"/>
    <property type="match status" value="1"/>
</dbReference>
<dbReference type="InterPro" id="IPR011701">
    <property type="entry name" value="MFS"/>
</dbReference>
<evidence type="ECO:0000313" key="8">
    <source>
        <dbReference type="Proteomes" id="UP000310039"/>
    </source>
</evidence>
<reference evidence="7 8" key="1">
    <citation type="submission" date="2018-10" db="EMBL/GenBank/DDBJ databases">
        <title>Fifty Aureobasidium pullulans genomes reveal a recombining polyextremotolerant generalist.</title>
        <authorList>
            <person name="Gostincar C."/>
            <person name="Turk M."/>
            <person name="Zajc J."/>
            <person name="Gunde-Cimerman N."/>
        </authorList>
    </citation>
    <scope>NUCLEOTIDE SEQUENCE [LARGE SCALE GENOMIC DNA]</scope>
    <source>
        <strain evidence="7 8">EXF-3403</strain>
    </source>
</reference>
<feature type="transmembrane region" description="Helical" evidence="5">
    <location>
        <begin position="98"/>
        <end position="115"/>
    </location>
</feature>
<evidence type="ECO:0000256" key="3">
    <source>
        <dbReference type="ARBA" id="ARBA00022989"/>
    </source>
</evidence>
<feature type="transmembrane region" description="Helical" evidence="5">
    <location>
        <begin position="252"/>
        <end position="273"/>
    </location>
</feature>
<dbReference type="GO" id="GO:0022857">
    <property type="term" value="F:transmembrane transporter activity"/>
    <property type="evidence" value="ECO:0007669"/>
    <property type="project" value="InterPro"/>
</dbReference>
<dbReference type="Gene3D" id="1.20.1250.20">
    <property type="entry name" value="MFS general substrate transporter like domains"/>
    <property type="match status" value="1"/>
</dbReference>
<dbReference type="EMBL" id="QZBT01000133">
    <property type="protein sequence ID" value="THZ80274.1"/>
    <property type="molecule type" value="Genomic_DNA"/>
</dbReference>
<evidence type="ECO:0000259" key="6">
    <source>
        <dbReference type="PROSITE" id="PS50850"/>
    </source>
</evidence>
<feature type="transmembrane region" description="Helical" evidence="5">
    <location>
        <begin position="376"/>
        <end position="398"/>
    </location>
</feature>
<dbReference type="PANTHER" id="PTHR23514:SF16">
    <property type="entry name" value="TRANSPORTER, PUTATIVE (AFU_ORTHOLOGUE AFUA_2G17270)-RELATED"/>
    <property type="match status" value="1"/>
</dbReference>
<feature type="transmembrane region" description="Helical" evidence="5">
    <location>
        <begin position="404"/>
        <end position="425"/>
    </location>
</feature>
<feature type="transmembrane region" description="Helical" evidence="5">
    <location>
        <begin position="121"/>
        <end position="141"/>
    </location>
</feature>
<dbReference type="InterPro" id="IPR020846">
    <property type="entry name" value="MFS_dom"/>
</dbReference>
<dbReference type="PROSITE" id="PS50850">
    <property type="entry name" value="MFS"/>
    <property type="match status" value="1"/>
</dbReference>
<keyword evidence="4 5" id="KW-0472">Membrane</keyword>
<feature type="transmembrane region" description="Helical" evidence="5">
    <location>
        <begin position="342"/>
        <end position="364"/>
    </location>
</feature>
<comment type="subcellular location">
    <subcellularLocation>
        <location evidence="1">Membrane</location>
        <topology evidence="1">Multi-pass membrane protein</topology>
    </subcellularLocation>
</comment>
<gene>
    <name evidence="7" type="ORF">D6C84_07556</name>
</gene>
<feature type="transmembrane region" description="Helical" evidence="5">
    <location>
        <begin position="162"/>
        <end position="183"/>
    </location>
</feature>
<protein>
    <submittedName>
        <fullName evidence="7">MFS general substrate transporter</fullName>
    </submittedName>
</protein>
<evidence type="ECO:0000256" key="1">
    <source>
        <dbReference type="ARBA" id="ARBA00004141"/>
    </source>
</evidence>
<evidence type="ECO:0000256" key="5">
    <source>
        <dbReference type="SAM" id="Phobius"/>
    </source>
</evidence>
<dbReference type="GO" id="GO:0016020">
    <property type="term" value="C:membrane"/>
    <property type="evidence" value="ECO:0007669"/>
    <property type="project" value="UniProtKB-SubCell"/>
</dbReference>
<dbReference type="PANTHER" id="PTHR23514">
    <property type="entry name" value="BYPASS OF STOP CODON PROTEIN 6"/>
    <property type="match status" value="1"/>
</dbReference>
<dbReference type="SUPFAM" id="SSF103473">
    <property type="entry name" value="MFS general substrate transporter"/>
    <property type="match status" value="1"/>
</dbReference>
<evidence type="ECO:0000313" key="7">
    <source>
        <dbReference type="EMBL" id="THZ80274.1"/>
    </source>
</evidence>
<organism evidence="7 8">
    <name type="scientific">Aureobasidium pullulans</name>
    <name type="common">Black yeast</name>
    <name type="synonym">Pullularia pullulans</name>
    <dbReference type="NCBI Taxonomy" id="5580"/>
    <lineage>
        <taxon>Eukaryota</taxon>
        <taxon>Fungi</taxon>
        <taxon>Dikarya</taxon>
        <taxon>Ascomycota</taxon>
        <taxon>Pezizomycotina</taxon>
        <taxon>Dothideomycetes</taxon>
        <taxon>Dothideomycetidae</taxon>
        <taxon>Dothideales</taxon>
        <taxon>Saccotheciaceae</taxon>
        <taxon>Aureobasidium</taxon>
    </lineage>
</organism>
<dbReference type="InterPro" id="IPR036259">
    <property type="entry name" value="MFS_trans_sf"/>
</dbReference>